<evidence type="ECO:0000313" key="3">
    <source>
        <dbReference type="EMBL" id="SEA85237.1"/>
    </source>
</evidence>
<dbReference type="Proteomes" id="UP000198850">
    <property type="component" value="Unassembled WGS sequence"/>
</dbReference>
<dbReference type="SUPFAM" id="SSF53271">
    <property type="entry name" value="PRTase-like"/>
    <property type="match status" value="1"/>
</dbReference>
<dbReference type="CDD" id="cd06223">
    <property type="entry name" value="PRTases_typeI"/>
    <property type="match status" value="1"/>
</dbReference>
<comment type="similarity">
    <text evidence="1">Belongs to the ComF/GntX family.</text>
</comment>
<feature type="domain" description="Phosphoribosyltransferase" evidence="2">
    <location>
        <begin position="137"/>
        <end position="229"/>
    </location>
</feature>
<dbReference type="STRING" id="425514.SAMN05443550_10611"/>
<proteinExistence type="inferred from homology"/>
<dbReference type="PANTHER" id="PTHR47505:SF1">
    <property type="entry name" value="DNA UTILIZATION PROTEIN YHGH"/>
    <property type="match status" value="1"/>
</dbReference>
<keyword evidence="4" id="KW-1185">Reference proteome</keyword>
<protein>
    <submittedName>
        <fullName evidence="3">ComF family protein</fullName>
    </submittedName>
</protein>
<dbReference type="Pfam" id="PF00156">
    <property type="entry name" value="Pribosyltran"/>
    <property type="match status" value="1"/>
</dbReference>
<dbReference type="AlphaFoldDB" id="A0A1H4EK43"/>
<reference evidence="3 4" key="1">
    <citation type="submission" date="2016-10" db="EMBL/GenBank/DDBJ databases">
        <authorList>
            <person name="de Groot N.N."/>
        </authorList>
    </citation>
    <scope>NUCLEOTIDE SEQUENCE [LARGE SCALE GENOMIC DNA]</scope>
    <source>
        <strain evidence="3 4">DSM 19033</strain>
    </source>
</reference>
<dbReference type="EMBL" id="FNRA01000006">
    <property type="protein sequence ID" value="SEA85237.1"/>
    <property type="molecule type" value="Genomic_DNA"/>
</dbReference>
<dbReference type="InterPro" id="IPR029057">
    <property type="entry name" value="PRTase-like"/>
</dbReference>
<gene>
    <name evidence="3" type="ORF">SAMN05443550_10611</name>
</gene>
<sequence length="232" mass="26586">MRRFKQYLYDFFCLLFPDPCNACGVQLVHGEQQICTRCLYDLPFTDFHLHQENAVAKLFWGRIHCHTAMAMLYFRKGSRVQELIHQLKYRSRTDLGLRMGAMLAERLAASPFYHRADLIIPVPLHIKKERKRGYNQSRLIAEGMSRVLQVPVNTSLLVRRRNTGTQTKKNRYSRFENMKAVFYAPMPEELAAKNVILVDDVITTGATLESCGQVLLNCGVSTLNIAAVAFAE</sequence>
<dbReference type="InterPro" id="IPR000836">
    <property type="entry name" value="PRTase_dom"/>
</dbReference>
<accession>A0A1H4EK43</accession>
<dbReference type="OrthoDB" id="9779910at2"/>
<dbReference type="PANTHER" id="PTHR47505">
    <property type="entry name" value="DNA UTILIZATION PROTEIN YHGH"/>
    <property type="match status" value="1"/>
</dbReference>
<evidence type="ECO:0000313" key="4">
    <source>
        <dbReference type="Proteomes" id="UP000198850"/>
    </source>
</evidence>
<dbReference type="RefSeq" id="WP_090556914.1">
    <property type="nucleotide sequence ID" value="NZ_FNRA01000006.1"/>
</dbReference>
<dbReference type="Gene3D" id="3.40.50.2020">
    <property type="match status" value="1"/>
</dbReference>
<organism evidence="3 4">
    <name type="scientific">Pedobacter hartonius</name>
    <dbReference type="NCBI Taxonomy" id="425514"/>
    <lineage>
        <taxon>Bacteria</taxon>
        <taxon>Pseudomonadati</taxon>
        <taxon>Bacteroidota</taxon>
        <taxon>Sphingobacteriia</taxon>
        <taxon>Sphingobacteriales</taxon>
        <taxon>Sphingobacteriaceae</taxon>
        <taxon>Pedobacter</taxon>
    </lineage>
</organism>
<name>A0A1H4EK43_9SPHI</name>
<dbReference type="InterPro" id="IPR051910">
    <property type="entry name" value="ComF/GntX_DNA_util-trans"/>
</dbReference>
<evidence type="ECO:0000259" key="2">
    <source>
        <dbReference type="Pfam" id="PF00156"/>
    </source>
</evidence>
<evidence type="ECO:0000256" key="1">
    <source>
        <dbReference type="ARBA" id="ARBA00008007"/>
    </source>
</evidence>